<evidence type="ECO:0000259" key="2">
    <source>
        <dbReference type="SMART" id="SM00419"/>
    </source>
</evidence>
<keyword evidence="3" id="KW-0418">Kinase</keyword>
<dbReference type="InterPro" id="IPR036388">
    <property type="entry name" value="WH-like_DNA-bd_sf"/>
</dbReference>
<sequence length="404" mass="44291">MIKVANRDFTRAVNQFNILNRIREAGRISRVEIAEQTGQSRASVTNITAAMIEQGLIREEQSGDKPSRGRRRIMLALNPDAAFVVGVKISELQVSFAVVDFIGDVKSSLIMPIRVSERSEEIVADFIEDGVRHCVKDAKLNMEDIAGCGVAVSGFVDSASGTCLWTPLKEGQSLIRQLLAERLNMDVFLENDANSVTVAAQWFGQGKGVDDFLVVTMEHGVGMGIVVNGNMYRGHNGIGAEFGHVVMVPDGEPCRCGKNGCIESYVSDGAILRRSRAFLSRRRGEKPDLDQLTIEDVTAMAKNGDAGLKKIFREAGTILGQGISGLIQIFNPQKVIIMGEGVRAGDLVYAPMRRAVKKFVNAELYEATEILLQEWHDDDWARGAAGFVLSELYKSPLDCIRRAK</sequence>
<dbReference type="CDD" id="cd24073">
    <property type="entry name" value="ASKHA_ATPase_ROK_CYANR"/>
    <property type="match status" value="1"/>
</dbReference>
<dbReference type="Pfam" id="PF13412">
    <property type="entry name" value="HTH_24"/>
    <property type="match status" value="1"/>
</dbReference>
<reference evidence="3" key="1">
    <citation type="journal article" date="2022" name="Arch. Microbiol.">
        <title>Pseudodesulfovibrio sediminis sp. nov., a mesophilic and neutrophilic sulfate-reducing bacterium isolated from sediment of a brackish lake.</title>
        <authorList>
            <person name="Takahashi A."/>
            <person name="Kojima H."/>
            <person name="Watanabe M."/>
            <person name="Fukui M."/>
        </authorList>
    </citation>
    <scope>NUCLEOTIDE SEQUENCE</scope>
    <source>
        <strain evidence="3">SF6</strain>
    </source>
</reference>
<dbReference type="InterPro" id="IPR000600">
    <property type="entry name" value="ROK"/>
</dbReference>
<dbReference type="EMBL" id="AP024485">
    <property type="protein sequence ID" value="BCS89730.1"/>
    <property type="molecule type" value="Genomic_DNA"/>
</dbReference>
<protein>
    <submittedName>
        <fullName evidence="3">Sugar kinase</fullName>
    </submittedName>
</protein>
<dbReference type="InterPro" id="IPR049874">
    <property type="entry name" value="ROK_cs"/>
</dbReference>
<dbReference type="PANTHER" id="PTHR18964">
    <property type="entry name" value="ROK (REPRESSOR, ORF, KINASE) FAMILY"/>
    <property type="match status" value="1"/>
</dbReference>
<comment type="similarity">
    <text evidence="1">Belongs to the ROK (NagC/XylR) family.</text>
</comment>
<name>A0ABN6EW87_9BACT</name>
<evidence type="ECO:0000313" key="3">
    <source>
        <dbReference type="EMBL" id="BCS89730.1"/>
    </source>
</evidence>
<dbReference type="InterPro" id="IPR012318">
    <property type="entry name" value="HTH_CRP"/>
</dbReference>
<keyword evidence="3" id="KW-0808">Transferase</keyword>
<dbReference type="Gene3D" id="1.10.10.10">
    <property type="entry name" value="Winged helix-like DNA-binding domain superfamily/Winged helix DNA-binding domain"/>
    <property type="match status" value="1"/>
</dbReference>
<accession>A0ABN6EW87</accession>
<evidence type="ECO:0000256" key="1">
    <source>
        <dbReference type="ARBA" id="ARBA00006479"/>
    </source>
</evidence>
<feature type="domain" description="HTH crp-type" evidence="2">
    <location>
        <begin position="20"/>
        <end position="77"/>
    </location>
</feature>
<dbReference type="PANTHER" id="PTHR18964:SF149">
    <property type="entry name" value="BIFUNCTIONAL UDP-N-ACETYLGLUCOSAMINE 2-EPIMERASE_N-ACETYLMANNOSAMINE KINASE"/>
    <property type="match status" value="1"/>
</dbReference>
<dbReference type="PROSITE" id="PS01125">
    <property type="entry name" value="ROK"/>
    <property type="match status" value="1"/>
</dbReference>
<dbReference type="InterPro" id="IPR043129">
    <property type="entry name" value="ATPase_NBD"/>
</dbReference>
<keyword evidence="4" id="KW-1185">Reference proteome</keyword>
<organism evidence="3 4">
    <name type="scientific">Pseudodesulfovibrio sediminis</name>
    <dbReference type="NCBI Taxonomy" id="2810563"/>
    <lineage>
        <taxon>Bacteria</taxon>
        <taxon>Pseudomonadati</taxon>
        <taxon>Thermodesulfobacteriota</taxon>
        <taxon>Desulfovibrionia</taxon>
        <taxon>Desulfovibrionales</taxon>
        <taxon>Desulfovibrionaceae</taxon>
    </lineage>
</organism>
<dbReference type="InterPro" id="IPR036390">
    <property type="entry name" value="WH_DNA-bd_sf"/>
</dbReference>
<dbReference type="RefSeq" id="WP_229591691.1">
    <property type="nucleotide sequence ID" value="NZ_AP024485.1"/>
</dbReference>
<dbReference type="Proteomes" id="UP001053296">
    <property type="component" value="Chromosome"/>
</dbReference>
<dbReference type="GO" id="GO:0016301">
    <property type="term" value="F:kinase activity"/>
    <property type="evidence" value="ECO:0007669"/>
    <property type="project" value="UniProtKB-KW"/>
</dbReference>
<dbReference type="SUPFAM" id="SSF46785">
    <property type="entry name" value="Winged helix' DNA-binding domain"/>
    <property type="match status" value="1"/>
</dbReference>
<gene>
    <name evidence="3" type="ORF">PSDVSF_29720</name>
</gene>
<evidence type="ECO:0000313" key="4">
    <source>
        <dbReference type="Proteomes" id="UP001053296"/>
    </source>
</evidence>
<dbReference type="Gene3D" id="3.30.420.40">
    <property type="match status" value="2"/>
</dbReference>
<proteinExistence type="inferred from homology"/>
<dbReference type="SMART" id="SM00419">
    <property type="entry name" value="HTH_CRP"/>
    <property type="match status" value="1"/>
</dbReference>
<dbReference type="SUPFAM" id="SSF53067">
    <property type="entry name" value="Actin-like ATPase domain"/>
    <property type="match status" value="1"/>
</dbReference>
<dbReference type="Pfam" id="PF00480">
    <property type="entry name" value="ROK"/>
    <property type="match status" value="1"/>
</dbReference>